<dbReference type="InterPro" id="IPR049945">
    <property type="entry name" value="AAA_22"/>
</dbReference>
<accession>A0AA35VZ71</accession>
<sequence length="484" mass="53449">HAVEAAERHILIAPQSFCPLQTPAVNKPSSLVRMFSLQASRLLTLRLRPAAFTTTKPIRGITVSPTLPRQMLQVVNLIKRTHGNTTSSTSLWQKIKDTTSITGTVIGTITAVFAVWKAHQEYNKWFGPALPNALKKKILESTYPAKTKKPSPHIARGGLPDAVDILAAKEKQKTVIVCGPRGSGKTAAVRETLEDKKGVVVVTLAGESQLDQELACAITKSLGLHTNKQVDHTEVVVNALKEIRRNPGSLEHPPVLVVEVNERFTSPKALEELALTLKDWGHDEALVRPIVVLSTSRAAMGLEIGMDELRAEFASVGDLDREEAKRYIEQLCKEEGANNSTAVSKYAEQVVQILGSWLLHLDSFADQVRLFKNTSDQQQVSMKDVVQLASERETIELKDSRRALKPFHKRFPNTNKKYLYGIFKEPGAAVAVDEFIRMVGDDLPKVLNGLSNIQPHPFYVDPKTQTVGVGSVFVQKVIYTDHAN</sequence>
<gene>
    <name evidence="2" type="ORF">GBAR_LOCUS2811</name>
</gene>
<dbReference type="InterPro" id="IPR027417">
    <property type="entry name" value="P-loop_NTPase"/>
</dbReference>
<dbReference type="Proteomes" id="UP001174909">
    <property type="component" value="Unassembled WGS sequence"/>
</dbReference>
<proteinExistence type="predicted"/>
<dbReference type="EMBL" id="CASHTH010000387">
    <property type="protein sequence ID" value="CAI7999920.1"/>
    <property type="molecule type" value="Genomic_DNA"/>
</dbReference>
<name>A0AA35VZ71_GEOBA</name>
<dbReference type="Pfam" id="PF13401">
    <property type="entry name" value="AAA_22"/>
    <property type="match status" value="1"/>
</dbReference>
<feature type="non-terminal residue" evidence="2">
    <location>
        <position position="1"/>
    </location>
</feature>
<dbReference type="GO" id="GO:0016887">
    <property type="term" value="F:ATP hydrolysis activity"/>
    <property type="evidence" value="ECO:0007669"/>
    <property type="project" value="InterPro"/>
</dbReference>
<comment type="caution">
    <text evidence="2">The sequence shown here is derived from an EMBL/GenBank/DDBJ whole genome shotgun (WGS) entry which is preliminary data.</text>
</comment>
<evidence type="ECO:0000259" key="1">
    <source>
        <dbReference type="Pfam" id="PF13401"/>
    </source>
</evidence>
<organism evidence="2 3">
    <name type="scientific">Geodia barretti</name>
    <name type="common">Barrett's horny sponge</name>
    <dbReference type="NCBI Taxonomy" id="519541"/>
    <lineage>
        <taxon>Eukaryota</taxon>
        <taxon>Metazoa</taxon>
        <taxon>Porifera</taxon>
        <taxon>Demospongiae</taxon>
        <taxon>Heteroscleromorpha</taxon>
        <taxon>Tetractinellida</taxon>
        <taxon>Astrophorina</taxon>
        <taxon>Geodiidae</taxon>
        <taxon>Geodia</taxon>
    </lineage>
</organism>
<protein>
    <recommendedName>
        <fullName evidence="1">ORC1/DEAH AAA+ ATPase domain-containing protein</fullName>
    </recommendedName>
</protein>
<dbReference type="Gene3D" id="3.40.50.300">
    <property type="entry name" value="P-loop containing nucleotide triphosphate hydrolases"/>
    <property type="match status" value="1"/>
</dbReference>
<dbReference type="AlphaFoldDB" id="A0AA35VZ71"/>
<feature type="domain" description="ORC1/DEAH AAA+ ATPase" evidence="1">
    <location>
        <begin position="171"/>
        <end position="285"/>
    </location>
</feature>
<evidence type="ECO:0000313" key="2">
    <source>
        <dbReference type="EMBL" id="CAI7999920.1"/>
    </source>
</evidence>
<evidence type="ECO:0000313" key="3">
    <source>
        <dbReference type="Proteomes" id="UP001174909"/>
    </source>
</evidence>
<reference evidence="2" key="1">
    <citation type="submission" date="2023-03" db="EMBL/GenBank/DDBJ databases">
        <authorList>
            <person name="Steffen K."/>
            <person name="Cardenas P."/>
        </authorList>
    </citation>
    <scope>NUCLEOTIDE SEQUENCE</scope>
</reference>
<dbReference type="SUPFAM" id="SSF52540">
    <property type="entry name" value="P-loop containing nucleoside triphosphate hydrolases"/>
    <property type="match status" value="1"/>
</dbReference>
<keyword evidence="3" id="KW-1185">Reference proteome</keyword>